<dbReference type="InterPro" id="IPR029058">
    <property type="entry name" value="AB_hydrolase_fold"/>
</dbReference>
<keyword evidence="4" id="KW-0597">Phosphoprotein</keyword>
<sequence>MNGTQKGAGDVVVEYQRYFGPVFGWFPPGAVEWPAWTTGNGHPFPAASELIASSVTNNDVWEVETGPTKDPEGWEYATRFKLFDHSREGGRASKRGTDMVRRRIWRPGCGPNEASAAYPNFAKRESMAKRRAHEVLNELLRRVFIRERRLQDLLCIDMVSFISVHSAHQQHLADCSDAAISFARAHAPGSPGLPSVDPGDAAALDGVSELEAGAMPVRVPSAEEVEELVWVMAHARAAYGYAAQNGDMASVGKAVQAMTVNKMYFDVTAGVDHKSNTAAAAALAGLDEEDVLFAQWATATFRPCHSLSVDRQHGALVLTVRGSLTPEDVLTDVCGRTISFQGGYVHEGMLASAIYVHASVFPALTEAAARYPGLPLYLTGHSLGAGVAALLAALLREPKGAPPELGPIRCVVFGCPSVFDAVLSRRLGELGVVGVVLGHDVVPRMSVASMAACIQELARHGLVRRTGAAAAELFSALGQLVKRVSESVEESAGQMARRVEEGAENVVKKVEEGAEQVARSLNISAASSQTRMAWHAQLREEADEAALKEPQECRPRATFHSMSHQPPGCEHRGDTDPTAGKPGEPVMTSVSGEEASEMCIGAQTQEVRMYPPGRVMWLVRDEAPGRAGHVIVEMHPASFTRMTISNWSFTDHVPDNYMAALRFCAAPPLAAAENSAAQTSELALARDGCGSASGSSGEGSDGEDSSGMLSPGAMFGHWDLTVPFMPATRARTVTLQELSLVWEMQRYYGPVVGWRSPGLMEWPAWSNDEGEALPAEIHNSILSGDWVVIQGLSVDQEGWEYGMWFKQLGVHREGGRSSKRGTDMVRRRMWERARGPVKAPAYPPPEKQESMAKRRAHEVLNELLRRVFIRERRLQDLLCIDMVSFISVHSAHQQHLADCSDAAISFARAHAPGSPGLPSVDPGDAAALDGVSELEAGAMPVRVPSAEEVEELVWVMAHARAAYGYAAQNGDMASVGKAVQAMTVNKMYFDVTAGVDHKSNTAAAAALAGLDEEDVLFAQWATATFRPCHSLSVDRQHGALVLTVRGSLTPEDVLTDVCGRTISFQGGYVHEGMLASAIYVHASVFPALTEAAARYPGLPLYLTGHSLGAGVAALLAALLREPKGAPPELGPIRCVVFGCPSVFDAVLSRRLGELGVVGVVLGHDVVPRMSVASMAACIQELARHGLVRRTGAAASDFFETFGKLVKMVGESVEESAGQMARRVEEGAENVVKKVEEGAEQVARSLNISAASSQTRMAWLTQMWEEAGADEVHNEPGAILVSDLGLYEAASEDDKVAEGVEKRGNREVPAGNEESTISMPVSSGNGSEVRMYPPGRVMWLVDVTEDELSEGTGHVIVEMHRKSFTRMTISGRSITDHVPDKYMNALRHCATALPPAEGMGMEASPQKAL</sequence>
<dbReference type="PANTHER" id="PTHR45792:SF8">
    <property type="entry name" value="DIACYLGLYCEROL LIPASE-ALPHA"/>
    <property type="match status" value="1"/>
</dbReference>
<feature type="domain" description="Fungal lipase-type" evidence="16">
    <location>
        <begin position="317"/>
        <end position="447"/>
    </location>
</feature>
<keyword evidence="12" id="KW-0472">Membrane</keyword>
<evidence type="ECO:0000256" key="12">
    <source>
        <dbReference type="ARBA" id="ARBA00023136"/>
    </source>
</evidence>
<keyword evidence="9" id="KW-0442">Lipid degradation</keyword>
<evidence type="ECO:0000256" key="5">
    <source>
        <dbReference type="ARBA" id="ARBA00022692"/>
    </source>
</evidence>
<comment type="catalytic activity">
    <reaction evidence="13">
        <text>a 1,2-diacyl-sn-glycerol + H2O = a 2-acylglycerol + a fatty acid + H(+)</text>
        <dbReference type="Rhea" id="RHEA:33275"/>
        <dbReference type="ChEBI" id="CHEBI:15377"/>
        <dbReference type="ChEBI" id="CHEBI:15378"/>
        <dbReference type="ChEBI" id="CHEBI:17389"/>
        <dbReference type="ChEBI" id="CHEBI:17815"/>
        <dbReference type="ChEBI" id="CHEBI:28868"/>
        <dbReference type="EC" id="3.1.1.116"/>
    </reaction>
    <physiologicalReaction direction="left-to-right" evidence="13">
        <dbReference type="Rhea" id="RHEA:33276"/>
    </physiologicalReaction>
</comment>
<gene>
    <name evidence="17" type="ORF">CYMTET_29390</name>
</gene>
<evidence type="ECO:0000256" key="14">
    <source>
        <dbReference type="ARBA" id="ARBA00026104"/>
    </source>
</evidence>
<comment type="subcellular location">
    <subcellularLocation>
        <location evidence="2">Cell membrane</location>
        <topology evidence="2">Multi-pass membrane protein</topology>
    </subcellularLocation>
</comment>
<keyword evidence="5" id="KW-0812">Transmembrane</keyword>
<organism evidence="17 18">
    <name type="scientific">Cymbomonas tetramitiformis</name>
    <dbReference type="NCBI Taxonomy" id="36881"/>
    <lineage>
        <taxon>Eukaryota</taxon>
        <taxon>Viridiplantae</taxon>
        <taxon>Chlorophyta</taxon>
        <taxon>Pyramimonadophyceae</taxon>
        <taxon>Pyramimonadales</taxon>
        <taxon>Pyramimonadaceae</taxon>
        <taxon>Cymbomonas</taxon>
    </lineage>
</organism>
<dbReference type="GO" id="GO:0046872">
    <property type="term" value="F:metal ion binding"/>
    <property type="evidence" value="ECO:0007669"/>
    <property type="project" value="UniProtKB-KW"/>
</dbReference>
<evidence type="ECO:0000256" key="9">
    <source>
        <dbReference type="ARBA" id="ARBA00022963"/>
    </source>
</evidence>
<keyword evidence="11" id="KW-0443">Lipid metabolism</keyword>
<feature type="compositionally biased region" description="Polar residues" evidence="15">
    <location>
        <begin position="1312"/>
        <end position="1325"/>
    </location>
</feature>
<evidence type="ECO:0000256" key="1">
    <source>
        <dbReference type="ARBA" id="ARBA00001913"/>
    </source>
</evidence>
<protein>
    <recommendedName>
        <fullName evidence="14">sn-1-specific diacylglycerol lipase</fullName>
        <ecNumber evidence="14">3.1.1.116</ecNumber>
    </recommendedName>
</protein>
<dbReference type="GO" id="GO:0016298">
    <property type="term" value="F:lipase activity"/>
    <property type="evidence" value="ECO:0007669"/>
    <property type="project" value="TreeGrafter"/>
</dbReference>
<dbReference type="PANTHER" id="PTHR45792">
    <property type="entry name" value="DIACYLGLYCEROL LIPASE HOMOLOG-RELATED"/>
    <property type="match status" value="1"/>
</dbReference>
<evidence type="ECO:0000256" key="13">
    <source>
        <dbReference type="ARBA" id="ARBA00024531"/>
    </source>
</evidence>
<evidence type="ECO:0000256" key="7">
    <source>
        <dbReference type="ARBA" id="ARBA00022801"/>
    </source>
</evidence>
<evidence type="ECO:0000256" key="6">
    <source>
        <dbReference type="ARBA" id="ARBA00022723"/>
    </source>
</evidence>
<evidence type="ECO:0000256" key="4">
    <source>
        <dbReference type="ARBA" id="ARBA00022553"/>
    </source>
</evidence>
<feature type="domain" description="Fungal lipase-type" evidence="16">
    <location>
        <begin position="1041"/>
        <end position="1171"/>
    </location>
</feature>
<comment type="caution">
    <text evidence="17">The sequence shown here is derived from an EMBL/GenBank/DDBJ whole genome shotgun (WGS) entry which is preliminary data.</text>
</comment>
<accession>A0AAE0FL34</accession>
<dbReference type="GO" id="GO:0016042">
    <property type="term" value="P:lipid catabolic process"/>
    <property type="evidence" value="ECO:0007669"/>
    <property type="project" value="UniProtKB-KW"/>
</dbReference>
<evidence type="ECO:0000313" key="17">
    <source>
        <dbReference type="EMBL" id="KAK3261713.1"/>
    </source>
</evidence>
<dbReference type="Proteomes" id="UP001190700">
    <property type="component" value="Unassembled WGS sequence"/>
</dbReference>
<evidence type="ECO:0000256" key="8">
    <source>
        <dbReference type="ARBA" id="ARBA00022837"/>
    </source>
</evidence>
<keyword evidence="7" id="KW-0378">Hydrolase</keyword>
<evidence type="ECO:0000256" key="10">
    <source>
        <dbReference type="ARBA" id="ARBA00022989"/>
    </source>
</evidence>
<dbReference type="InterPro" id="IPR052214">
    <property type="entry name" value="DAG_Lipase-Related"/>
</dbReference>
<keyword evidence="8" id="KW-0106">Calcium</keyword>
<evidence type="ECO:0000259" key="16">
    <source>
        <dbReference type="Pfam" id="PF01764"/>
    </source>
</evidence>
<evidence type="ECO:0000313" key="18">
    <source>
        <dbReference type="Proteomes" id="UP001190700"/>
    </source>
</evidence>
<feature type="region of interest" description="Disordered" evidence="15">
    <location>
        <begin position="687"/>
        <end position="708"/>
    </location>
</feature>
<keyword evidence="6" id="KW-0479">Metal-binding</keyword>
<keyword evidence="10" id="KW-1133">Transmembrane helix</keyword>
<reference evidence="17 18" key="1">
    <citation type="journal article" date="2015" name="Genome Biol. Evol.">
        <title>Comparative Genomics of a Bacterivorous Green Alga Reveals Evolutionary Causalities and Consequences of Phago-Mixotrophic Mode of Nutrition.</title>
        <authorList>
            <person name="Burns J.A."/>
            <person name="Paasch A."/>
            <person name="Narechania A."/>
            <person name="Kim E."/>
        </authorList>
    </citation>
    <scope>NUCLEOTIDE SEQUENCE [LARGE SCALE GENOMIC DNA]</scope>
    <source>
        <strain evidence="17 18">PLY_AMNH</strain>
    </source>
</reference>
<comment type="cofactor">
    <cofactor evidence="1">
        <name>Ca(2+)</name>
        <dbReference type="ChEBI" id="CHEBI:29108"/>
    </cofactor>
</comment>
<evidence type="ECO:0000256" key="2">
    <source>
        <dbReference type="ARBA" id="ARBA00004651"/>
    </source>
</evidence>
<feature type="region of interest" description="Disordered" evidence="15">
    <location>
        <begin position="1306"/>
        <end position="1327"/>
    </location>
</feature>
<dbReference type="EC" id="3.1.1.116" evidence="14"/>
<proteinExistence type="predicted"/>
<evidence type="ECO:0000256" key="11">
    <source>
        <dbReference type="ARBA" id="ARBA00023098"/>
    </source>
</evidence>
<dbReference type="GO" id="GO:0005886">
    <property type="term" value="C:plasma membrane"/>
    <property type="evidence" value="ECO:0007669"/>
    <property type="project" value="UniProtKB-SubCell"/>
</dbReference>
<dbReference type="InterPro" id="IPR002921">
    <property type="entry name" value="Fungal_lipase-type"/>
</dbReference>
<name>A0AAE0FL34_9CHLO</name>
<keyword evidence="18" id="KW-1185">Reference proteome</keyword>
<keyword evidence="3" id="KW-1003">Cell membrane</keyword>
<dbReference type="CDD" id="cd00519">
    <property type="entry name" value="Lipase_3"/>
    <property type="match status" value="2"/>
</dbReference>
<dbReference type="EMBL" id="LGRX02016719">
    <property type="protein sequence ID" value="KAK3261713.1"/>
    <property type="molecule type" value="Genomic_DNA"/>
</dbReference>
<feature type="region of interest" description="Disordered" evidence="15">
    <location>
        <begin position="559"/>
        <end position="594"/>
    </location>
</feature>
<dbReference type="SUPFAM" id="SSF53474">
    <property type="entry name" value="alpha/beta-Hydrolases"/>
    <property type="match status" value="2"/>
</dbReference>
<evidence type="ECO:0000256" key="3">
    <source>
        <dbReference type="ARBA" id="ARBA00022475"/>
    </source>
</evidence>
<evidence type="ECO:0000256" key="15">
    <source>
        <dbReference type="SAM" id="MobiDB-lite"/>
    </source>
</evidence>
<dbReference type="Gene3D" id="3.40.50.1820">
    <property type="entry name" value="alpha/beta hydrolase"/>
    <property type="match status" value="2"/>
</dbReference>
<dbReference type="Pfam" id="PF01764">
    <property type="entry name" value="Lipase_3"/>
    <property type="match status" value="2"/>
</dbReference>